<dbReference type="Pfam" id="PF02683">
    <property type="entry name" value="DsbD_TM"/>
    <property type="match status" value="1"/>
</dbReference>
<dbReference type="InterPro" id="IPR051790">
    <property type="entry name" value="Cytochrome_c-biogenesis_DsbD"/>
</dbReference>
<dbReference type="GO" id="GO:0016020">
    <property type="term" value="C:membrane"/>
    <property type="evidence" value="ECO:0007669"/>
    <property type="project" value="UniProtKB-SubCell"/>
</dbReference>
<organism evidence="8 9">
    <name type="scientific">Clostridium bovifaecis</name>
    <dbReference type="NCBI Taxonomy" id="2184719"/>
    <lineage>
        <taxon>Bacteria</taxon>
        <taxon>Bacillati</taxon>
        <taxon>Bacillota</taxon>
        <taxon>Clostridia</taxon>
        <taxon>Eubacteriales</taxon>
        <taxon>Clostridiaceae</taxon>
        <taxon>Clostridium</taxon>
    </lineage>
</organism>
<evidence type="ECO:0000256" key="6">
    <source>
        <dbReference type="SAM" id="Phobius"/>
    </source>
</evidence>
<protein>
    <submittedName>
        <fullName evidence="8">Cytochrome c biogenesis protein CcdA</fullName>
    </submittedName>
</protein>
<dbReference type="AlphaFoldDB" id="A0A6I6EP78"/>
<feature type="transmembrane region" description="Helical" evidence="6">
    <location>
        <begin position="20"/>
        <end position="47"/>
    </location>
</feature>
<feature type="transmembrane region" description="Helical" evidence="6">
    <location>
        <begin position="164"/>
        <end position="186"/>
    </location>
</feature>
<keyword evidence="9" id="KW-1185">Reference proteome</keyword>
<evidence type="ECO:0000259" key="7">
    <source>
        <dbReference type="Pfam" id="PF02683"/>
    </source>
</evidence>
<feature type="transmembrane region" description="Helical" evidence="6">
    <location>
        <begin position="59"/>
        <end position="87"/>
    </location>
</feature>
<comment type="similarity">
    <text evidence="2">Belongs to the DsbD family.</text>
</comment>
<dbReference type="GO" id="GO:0017004">
    <property type="term" value="P:cytochrome complex assembly"/>
    <property type="evidence" value="ECO:0007669"/>
    <property type="project" value="InterPro"/>
</dbReference>
<evidence type="ECO:0000313" key="8">
    <source>
        <dbReference type="EMBL" id="QGU93870.1"/>
    </source>
</evidence>
<evidence type="ECO:0000256" key="3">
    <source>
        <dbReference type="ARBA" id="ARBA00022692"/>
    </source>
</evidence>
<name>A0A6I6EP78_9CLOT</name>
<evidence type="ECO:0000256" key="1">
    <source>
        <dbReference type="ARBA" id="ARBA00004141"/>
    </source>
</evidence>
<feature type="transmembrane region" description="Helical" evidence="6">
    <location>
        <begin position="207"/>
        <end position="225"/>
    </location>
</feature>
<dbReference type="PANTHER" id="PTHR31272:SF6">
    <property type="entry name" value="CYTOCHROME C-TYPE BIOGENESIS CCDA-LIKE CHLOROPLASTIC PROTEIN"/>
    <property type="match status" value="1"/>
</dbReference>
<proteinExistence type="inferred from homology"/>
<dbReference type="InterPro" id="IPR003834">
    <property type="entry name" value="Cyt_c_assmbl_TM_dom"/>
</dbReference>
<accession>A0A6I6EP78</accession>
<keyword evidence="5 6" id="KW-0472">Membrane</keyword>
<comment type="subcellular location">
    <subcellularLocation>
        <location evidence="1">Membrane</location>
        <topology evidence="1">Multi-pass membrane protein</topology>
    </subcellularLocation>
</comment>
<feature type="transmembrane region" description="Helical" evidence="6">
    <location>
        <begin position="133"/>
        <end position="158"/>
    </location>
</feature>
<feature type="domain" description="Cytochrome C biogenesis protein transmembrane" evidence="7">
    <location>
        <begin position="20"/>
        <end position="223"/>
    </location>
</feature>
<sequence>MEGLLSDFSNLISNNAYLGIIISFFAGIAASFSPCVLSTIPLVVGYVGEAGVKDKRTAFKYSLFFSIGVMITFTAIGIIFALIGQFMSFTGKWWYLILGIIMLFVGLQLIGVIGNDGNTCRVPSKRKGVLGAFFLGILGGVLSSPCGTPVLAAILAFVAQSGNVILGALMLLMYSLGHSLLVLLAGTSVGFVEQLSSSAKTMAFGKIMKLVLGILVIISGLYLLYLGF</sequence>
<dbReference type="Proteomes" id="UP000422764">
    <property type="component" value="Chromosome"/>
</dbReference>
<keyword evidence="4 6" id="KW-1133">Transmembrane helix</keyword>
<evidence type="ECO:0000313" key="9">
    <source>
        <dbReference type="Proteomes" id="UP000422764"/>
    </source>
</evidence>
<evidence type="ECO:0000256" key="4">
    <source>
        <dbReference type="ARBA" id="ARBA00022989"/>
    </source>
</evidence>
<keyword evidence="3 6" id="KW-0812">Transmembrane</keyword>
<reference evidence="8 9" key="1">
    <citation type="submission" date="2019-12" db="EMBL/GenBank/DDBJ databases">
        <title>Genome sequenceing of Clostridium bovifaecis.</title>
        <authorList>
            <person name="Yao Y."/>
        </authorList>
    </citation>
    <scope>NUCLEOTIDE SEQUENCE [LARGE SCALE GENOMIC DNA]</scope>
    <source>
        <strain evidence="8 9">BXX</strain>
    </source>
</reference>
<dbReference type="EMBL" id="CP046522">
    <property type="protein sequence ID" value="QGU93870.1"/>
    <property type="molecule type" value="Genomic_DNA"/>
</dbReference>
<evidence type="ECO:0000256" key="2">
    <source>
        <dbReference type="ARBA" id="ARBA00006143"/>
    </source>
</evidence>
<dbReference type="PANTHER" id="PTHR31272">
    <property type="entry name" value="CYTOCHROME C-TYPE BIOGENESIS PROTEIN HI_1454-RELATED"/>
    <property type="match status" value="1"/>
</dbReference>
<gene>
    <name evidence="8" type="ORF">GOM49_00870</name>
</gene>
<feature type="transmembrane region" description="Helical" evidence="6">
    <location>
        <begin position="93"/>
        <end position="113"/>
    </location>
</feature>
<evidence type="ECO:0000256" key="5">
    <source>
        <dbReference type="ARBA" id="ARBA00023136"/>
    </source>
</evidence>